<dbReference type="VEuPathDB" id="FungiDB:SMAC_00058"/>
<name>A0A8S8ZFV1_SORMA</name>
<accession>A0A8S8ZFV1</accession>
<organism evidence="2 3">
    <name type="scientific">Sordaria macrospora</name>
    <dbReference type="NCBI Taxonomy" id="5147"/>
    <lineage>
        <taxon>Eukaryota</taxon>
        <taxon>Fungi</taxon>
        <taxon>Dikarya</taxon>
        <taxon>Ascomycota</taxon>
        <taxon>Pezizomycotina</taxon>
        <taxon>Sordariomycetes</taxon>
        <taxon>Sordariomycetidae</taxon>
        <taxon>Sordariales</taxon>
        <taxon>Sordariaceae</taxon>
        <taxon>Sordaria</taxon>
    </lineage>
</organism>
<comment type="caution">
    <text evidence="2">The sequence shown here is derived from an EMBL/GenBank/DDBJ whole genome shotgun (WGS) entry which is preliminary data.</text>
</comment>
<sequence length="201" mass="21881">MVAHHQPVSNPNGSATPFHNNINVPAISSPPQQSGDLHAYVDPALPSIDNYHQIVSLNNRSLAGSSTSNPNSTPAILRSASRKPVGSPIIPTEPCGDSDRGRKRCSKCHCKHKEWNGSYKTKKDSAGNGSGDGTQNSENSEYDEDGENDEIDEIDEINGEDENDEDNKNNRNGRNEENGEDAAKYPQQGSDPEMPMSFDFE</sequence>
<feature type="region of interest" description="Disordered" evidence="1">
    <location>
        <begin position="118"/>
        <end position="201"/>
    </location>
</feature>
<reference evidence="2 3" key="1">
    <citation type="submission" date="2017-07" db="EMBL/GenBank/DDBJ databases">
        <title>Genome sequence of the Sordaria macrospora wild type strain R19027.</title>
        <authorList>
            <person name="Nowrousian M."/>
            <person name="Teichert I."/>
            <person name="Kueck U."/>
        </authorList>
    </citation>
    <scope>NUCLEOTIDE SEQUENCE [LARGE SCALE GENOMIC DNA]</scope>
    <source>
        <strain evidence="2 3">R19027</strain>
        <tissue evidence="2">Mycelium</tissue>
    </source>
</reference>
<proteinExistence type="predicted"/>
<gene>
    <name evidence="2" type="ORF">SMACR_00058</name>
</gene>
<evidence type="ECO:0000256" key="1">
    <source>
        <dbReference type="SAM" id="MobiDB-lite"/>
    </source>
</evidence>
<feature type="compositionally biased region" description="Polar residues" evidence="1">
    <location>
        <begin position="62"/>
        <end position="74"/>
    </location>
</feature>
<evidence type="ECO:0000313" key="2">
    <source>
        <dbReference type="EMBL" id="KAA8624153.1"/>
    </source>
</evidence>
<feature type="compositionally biased region" description="Acidic residues" evidence="1">
    <location>
        <begin position="140"/>
        <end position="165"/>
    </location>
</feature>
<evidence type="ECO:0000313" key="3">
    <source>
        <dbReference type="Proteomes" id="UP000433876"/>
    </source>
</evidence>
<feature type="region of interest" description="Disordered" evidence="1">
    <location>
        <begin position="62"/>
        <end position="103"/>
    </location>
</feature>
<feature type="region of interest" description="Disordered" evidence="1">
    <location>
        <begin position="1"/>
        <end position="35"/>
    </location>
</feature>
<dbReference type="EMBL" id="NMPR01000253">
    <property type="protein sequence ID" value="KAA8624153.1"/>
    <property type="molecule type" value="Genomic_DNA"/>
</dbReference>
<dbReference type="Proteomes" id="UP000433876">
    <property type="component" value="Unassembled WGS sequence"/>
</dbReference>
<dbReference type="AlphaFoldDB" id="A0A8S8ZFV1"/>
<protein>
    <submittedName>
        <fullName evidence="2">Uncharacterized protein</fullName>
    </submittedName>
</protein>
<feature type="compositionally biased region" description="Polar residues" evidence="1">
    <location>
        <begin position="7"/>
        <end position="23"/>
    </location>
</feature>
<feature type="compositionally biased region" description="Basic and acidic residues" evidence="1">
    <location>
        <begin position="166"/>
        <end position="183"/>
    </location>
</feature>